<dbReference type="GO" id="GO:0016740">
    <property type="term" value="F:transferase activity"/>
    <property type="evidence" value="ECO:0007669"/>
    <property type="project" value="UniProtKB-KW"/>
</dbReference>
<proteinExistence type="predicted"/>
<evidence type="ECO:0000259" key="4">
    <source>
        <dbReference type="PROSITE" id="PS51379"/>
    </source>
</evidence>
<dbReference type="PROSITE" id="PS51379">
    <property type="entry name" value="4FE4S_FER_2"/>
    <property type="match status" value="2"/>
</dbReference>
<keyword evidence="6" id="KW-1185">Reference proteome</keyword>
<dbReference type="Pfam" id="PF04422">
    <property type="entry name" value="FrhB_FdhB_N"/>
    <property type="match status" value="1"/>
</dbReference>
<protein>
    <submittedName>
        <fullName evidence="5">Polysaccharide pyruvyl transferase family protein</fullName>
    </submittedName>
</protein>
<accession>A0ABR7EYT5</accession>
<evidence type="ECO:0000313" key="6">
    <source>
        <dbReference type="Proteomes" id="UP000597877"/>
    </source>
</evidence>
<dbReference type="InterPro" id="IPR007516">
    <property type="entry name" value="Co_F420_Hydgase/DH_bsu_N"/>
</dbReference>
<dbReference type="Gene3D" id="3.30.70.20">
    <property type="match status" value="1"/>
</dbReference>
<name>A0ABR7EYT5_9FIRM</name>
<evidence type="ECO:0000256" key="1">
    <source>
        <dbReference type="ARBA" id="ARBA00022723"/>
    </source>
</evidence>
<dbReference type="InterPro" id="IPR007345">
    <property type="entry name" value="Polysacch_pyruvyl_Trfase"/>
</dbReference>
<dbReference type="EMBL" id="JACOOZ010000001">
    <property type="protein sequence ID" value="MBC5666503.1"/>
    <property type="molecule type" value="Genomic_DNA"/>
</dbReference>
<dbReference type="InterPro" id="IPR017900">
    <property type="entry name" value="4Fe4S_Fe_S_CS"/>
</dbReference>
<dbReference type="PANTHER" id="PTHR43193:SF2">
    <property type="entry name" value="POLYFERREDOXIN PROTEIN FWDF"/>
    <property type="match status" value="1"/>
</dbReference>
<dbReference type="Pfam" id="PF12838">
    <property type="entry name" value="Fer4_7"/>
    <property type="match status" value="1"/>
</dbReference>
<evidence type="ECO:0000256" key="2">
    <source>
        <dbReference type="ARBA" id="ARBA00023004"/>
    </source>
</evidence>
<dbReference type="InterPro" id="IPR007525">
    <property type="entry name" value="FrhB_FdhB_C"/>
</dbReference>
<dbReference type="Pfam" id="PF04230">
    <property type="entry name" value="PS_pyruv_trans"/>
    <property type="match status" value="1"/>
</dbReference>
<reference evidence="5 6" key="1">
    <citation type="submission" date="2020-08" db="EMBL/GenBank/DDBJ databases">
        <title>Genome public.</title>
        <authorList>
            <person name="Liu C."/>
            <person name="Sun Q."/>
        </authorList>
    </citation>
    <scope>NUCLEOTIDE SEQUENCE [LARGE SCALE GENOMIC DNA]</scope>
    <source>
        <strain evidence="5 6">BX4</strain>
    </source>
</reference>
<dbReference type="SUPFAM" id="SSF53756">
    <property type="entry name" value="UDP-Glycosyltransferase/glycogen phosphorylase"/>
    <property type="match status" value="1"/>
</dbReference>
<gene>
    <name evidence="5" type="ORF">H8S00_00610</name>
</gene>
<evidence type="ECO:0000256" key="3">
    <source>
        <dbReference type="ARBA" id="ARBA00023014"/>
    </source>
</evidence>
<dbReference type="Pfam" id="PF04432">
    <property type="entry name" value="FrhB_FdhB_C"/>
    <property type="match status" value="1"/>
</dbReference>
<dbReference type="SUPFAM" id="SSF54862">
    <property type="entry name" value="4Fe-4S ferredoxins"/>
    <property type="match status" value="1"/>
</dbReference>
<dbReference type="PROSITE" id="PS00198">
    <property type="entry name" value="4FE4S_FER_1"/>
    <property type="match status" value="2"/>
</dbReference>
<feature type="domain" description="4Fe-4S ferredoxin-type" evidence="4">
    <location>
        <begin position="378"/>
        <end position="407"/>
    </location>
</feature>
<dbReference type="InterPro" id="IPR052977">
    <property type="entry name" value="Polyferredoxin-like_ET"/>
</dbReference>
<evidence type="ECO:0000313" key="5">
    <source>
        <dbReference type="EMBL" id="MBC5666503.1"/>
    </source>
</evidence>
<dbReference type="RefSeq" id="WP_186839787.1">
    <property type="nucleotide sequence ID" value="NZ_JACOOZ010000001.1"/>
</dbReference>
<keyword evidence="1" id="KW-0479">Metal-binding</keyword>
<keyword evidence="5" id="KW-0808">Transferase</keyword>
<dbReference type="PANTHER" id="PTHR43193">
    <property type="match status" value="1"/>
</dbReference>
<sequence length="905" mass="103696">MTESEQKVFDILGTQKFDIGIMGMWYGANYGSVMTYYALNTVLSRLGYSVLMLDKQAVETKGFEFELDDTSHARVFAKTHYKNFAPSLPVEDMKVLNNYCDTFMLGCDQVWNFTIAKSYGLNYYLDFANSDKKRIAYASSFGHEVSFTPLEKVAGVTRELQKFDAISVREESGVRVLKDEFGIKGTQVLDPVFLLDENDYNELVKESNLDIQEDYMLAYILNPTDEIRESLLKISEKKNLKLINILDGNPNKFERFKKALNLPNTVSDITTQDWLYYIKNAKCVVTDSCHGASFAAIFGTPFVIINNENRGAARFNSLSEMLDIKERYFTGPGEITKRCDLLETYDRNKHNKIISMEKHRSMTWLKEALQKPKDTDKTVKKVLKKECCGCGACYGVCPVDAITMEFDDEGAIYPKIDFNKCIQCGKCSRTCPGLHPYSDNFKEPKCFAGFGNDEIRKKSSSGGIFTIIAEQIIDEGGVVCGAAFDDDFNISHIVVDTKEGLEKLRSSKYIQSITKDTFKEVKKALDEGRSALYAGCGCQIAGFKRFLGKKYDKLITIDLLCHGGPTPGSFKKYMDDVHKDKKVKYVGFRDKDIYKWEINSTGMTVKYEDGSEYRKIKAEDKFYRAFTRAFTVRPHCQTCNYATLPRQGDITLGDFWGVFKYNPDFNDDKGTSLIIANNDKGMEVLLGIKSKLKLFETVPLDFVLRRGQPLDKPFHAEPLRDRFMSMAKYASFTKCLECCEQDTFDYAYFALKPQNMDDAYRALEEYKLISMGNFSVLLVWDRRNEEISPLKYQVYEFVREHFPAYVEIKNDDEALGVQGRCRNFVFTNEEYVIWGKANVAKGAKKINVRKLLPDNIKIPESDGEQKKQIINKLKKKLSYEGKWSLYRIEAGVKWRLKVVLRKIKK</sequence>
<dbReference type="Proteomes" id="UP000597877">
    <property type="component" value="Unassembled WGS sequence"/>
</dbReference>
<keyword evidence="2" id="KW-0408">Iron</keyword>
<dbReference type="Gene3D" id="3.40.50.2000">
    <property type="entry name" value="Glycogen Phosphorylase B"/>
    <property type="match status" value="1"/>
</dbReference>
<feature type="domain" description="4Fe-4S ferredoxin-type" evidence="4">
    <location>
        <begin position="412"/>
        <end position="440"/>
    </location>
</feature>
<dbReference type="InterPro" id="IPR017896">
    <property type="entry name" value="4Fe4S_Fe-S-bd"/>
</dbReference>
<keyword evidence="3" id="KW-0411">Iron-sulfur</keyword>
<organism evidence="5 6">
    <name type="scientific">Eubacterium segne</name>
    <dbReference type="NCBI Taxonomy" id="2763045"/>
    <lineage>
        <taxon>Bacteria</taxon>
        <taxon>Bacillati</taxon>
        <taxon>Bacillota</taxon>
        <taxon>Clostridia</taxon>
        <taxon>Eubacteriales</taxon>
        <taxon>Eubacteriaceae</taxon>
        <taxon>Eubacterium</taxon>
    </lineage>
</organism>
<comment type="caution">
    <text evidence="5">The sequence shown here is derived from an EMBL/GenBank/DDBJ whole genome shotgun (WGS) entry which is preliminary data.</text>
</comment>